<accession>A0A7S0NLE8</accession>
<dbReference type="AlphaFoldDB" id="A0A7S0NLE8"/>
<organism evidence="8">
    <name type="scientific">Micromonas pusilla</name>
    <name type="common">Picoplanktonic green alga</name>
    <name type="synonym">Chromulina pusilla</name>
    <dbReference type="NCBI Taxonomy" id="38833"/>
    <lineage>
        <taxon>Eukaryota</taxon>
        <taxon>Viridiplantae</taxon>
        <taxon>Chlorophyta</taxon>
        <taxon>Mamiellophyceae</taxon>
        <taxon>Mamiellales</taxon>
        <taxon>Mamiellaceae</taxon>
        <taxon>Micromonas</taxon>
    </lineage>
</organism>
<sequence length="262" mass="28400">MSEEQWTREREAFLSLPRLAGRLTAELILRSPQGLDPSQDYAIDLRANKIAAIENMGATQNQFDAIDLSDNEIVKLEGFPPLSRLHTLYLSNNRIARVGADLSQQIPMLKALYLTNNRLKNLADLDPLKSCKRLTHLSLLGNPVSKNPDYRLYAVYSLPALKVLDFRKVKQAEREAAEKKFGGKDGLKAREAAKTFEVGDVGTGGGGDAGGDGESAGPAATGPTPQQLLALQAAIANAETLEEVARLENALSNGVMPSDYQV</sequence>
<evidence type="ECO:0000256" key="3">
    <source>
        <dbReference type="ARBA" id="ARBA00022614"/>
    </source>
</evidence>
<dbReference type="FunFam" id="3.80.10.10:FF:000026">
    <property type="entry name" value="U2 small nuclear ribonucleoprotein A"/>
    <property type="match status" value="1"/>
</dbReference>
<comment type="similarity">
    <text evidence="6">Belongs to the U2 small nuclear ribonucleoprotein A family.</text>
</comment>
<dbReference type="Pfam" id="PF14580">
    <property type="entry name" value="LRR_9"/>
    <property type="match status" value="1"/>
</dbReference>
<name>A0A7S0NLE8_MICPS</name>
<evidence type="ECO:0000256" key="5">
    <source>
        <dbReference type="ARBA" id="ARBA00023242"/>
    </source>
</evidence>
<dbReference type="GO" id="GO:0005634">
    <property type="term" value="C:nucleus"/>
    <property type="evidence" value="ECO:0007669"/>
    <property type="project" value="UniProtKB-SubCell"/>
</dbReference>
<dbReference type="GO" id="GO:0005930">
    <property type="term" value="C:axoneme"/>
    <property type="evidence" value="ECO:0007669"/>
    <property type="project" value="UniProtKB-SubCell"/>
</dbReference>
<dbReference type="GO" id="GO:0000398">
    <property type="term" value="P:mRNA splicing, via spliceosome"/>
    <property type="evidence" value="ECO:0007669"/>
    <property type="project" value="InterPro"/>
</dbReference>
<evidence type="ECO:0000313" key="8">
    <source>
        <dbReference type="EMBL" id="CAD8521039.1"/>
    </source>
</evidence>
<evidence type="ECO:0000256" key="4">
    <source>
        <dbReference type="ARBA" id="ARBA00022737"/>
    </source>
</evidence>
<dbReference type="GO" id="GO:0030620">
    <property type="term" value="F:U2 snRNA binding"/>
    <property type="evidence" value="ECO:0007669"/>
    <property type="project" value="InterPro"/>
</dbReference>
<dbReference type="Gene3D" id="3.80.10.10">
    <property type="entry name" value="Ribonuclease Inhibitor"/>
    <property type="match status" value="1"/>
</dbReference>
<reference evidence="8" key="1">
    <citation type="submission" date="2021-01" db="EMBL/GenBank/DDBJ databases">
        <authorList>
            <person name="Corre E."/>
            <person name="Pelletier E."/>
            <person name="Niang G."/>
            <person name="Scheremetjew M."/>
            <person name="Finn R."/>
            <person name="Kale V."/>
            <person name="Holt S."/>
            <person name="Cochrane G."/>
            <person name="Meng A."/>
            <person name="Brown T."/>
            <person name="Cohen L."/>
        </authorList>
    </citation>
    <scope>NUCLEOTIDE SEQUENCE</scope>
    <source>
        <strain evidence="8">CCMP1723</strain>
    </source>
</reference>
<comment type="subcellular location">
    <subcellularLocation>
        <location evidence="2">Cytoplasm</location>
        <location evidence="2">Cytoskeleton</location>
        <location evidence="2">Cilium axoneme</location>
    </subcellularLocation>
    <subcellularLocation>
        <location evidence="1">Nucleus</location>
    </subcellularLocation>
</comment>
<dbReference type="InterPro" id="IPR001611">
    <property type="entry name" value="Leu-rich_rpt"/>
</dbReference>
<evidence type="ECO:0008006" key="9">
    <source>
        <dbReference type="Google" id="ProtNLM"/>
    </source>
</evidence>
<feature type="compositionally biased region" description="Gly residues" evidence="7">
    <location>
        <begin position="201"/>
        <end position="214"/>
    </location>
</feature>
<dbReference type="PROSITE" id="PS51450">
    <property type="entry name" value="LRR"/>
    <property type="match status" value="2"/>
</dbReference>
<protein>
    <recommendedName>
        <fullName evidence="9">U2A'/phosphoprotein 32 family A C-terminal domain-containing protein</fullName>
    </recommendedName>
</protein>
<proteinExistence type="inferred from homology"/>
<keyword evidence="4" id="KW-0677">Repeat</keyword>
<dbReference type="PANTHER" id="PTHR10552">
    <property type="entry name" value="U2 SMALL NUCLEAR RIBONUCLEOPROTEIN A"/>
    <property type="match status" value="1"/>
</dbReference>
<evidence type="ECO:0000256" key="7">
    <source>
        <dbReference type="SAM" id="MobiDB-lite"/>
    </source>
</evidence>
<feature type="region of interest" description="Disordered" evidence="7">
    <location>
        <begin position="198"/>
        <end position="224"/>
    </location>
</feature>
<evidence type="ECO:0000256" key="1">
    <source>
        <dbReference type="ARBA" id="ARBA00004123"/>
    </source>
</evidence>
<feature type="compositionally biased region" description="Low complexity" evidence="7">
    <location>
        <begin position="215"/>
        <end position="224"/>
    </location>
</feature>
<evidence type="ECO:0000256" key="6">
    <source>
        <dbReference type="ARBA" id="ARBA00024196"/>
    </source>
</evidence>
<dbReference type="SUPFAM" id="SSF52058">
    <property type="entry name" value="L domain-like"/>
    <property type="match status" value="1"/>
</dbReference>
<gene>
    <name evidence="8" type="ORF">MCOM1403_LOCUS8465</name>
</gene>
<dbReference type="InterPro" id="IPR044640">
    <property type="entry name" value="RU2A"/>
</dbReference>
<dbReference type="EMBL" id="HBEQ01010517">
    <property type="protein sequence ID" value="CAD8521039.1"/>
    <property type="molecule type" value="Transcribed_RNA"/>
</dbReference>
<dbReference type="InterPro" id="IPR032675">
    <property type="entry name" value="LRR_dom_sf"/>
</dbReference>
<keyword evidence="3" id="KW-0433">Leucine-rich repeat</keyword>
<keyword evidence="5" id="KW-0539">Nucleus</keyword>
<dbReference type="PANTHER" id="PTHR10552:SF6">
    <property type="entry name" value="U2 SMALL NUCLEAR RIBONUCLEOPROTEIN A"/>
    <property type="match status" value="1"/>
</dbReference>
<evidence type="ECO:0000256" key="2">
    <source>
        <dbReference type="ARBA" id="ARBA00004430"/>
    </source>
</evidence>